<keyword evidence="1" id="KW-0732">Signal</keyword>
<dbReference type="PANTHER" id="PTHR36690">
    <property type="entry name" value="PROTEIN FAM237A"/>
    <property type="match status" value="1"/>
</dbReference>
<dbReference type="Proteomes" id="UP000694569">
    <property type="component" value="Unplaced"/>
</dbReference>
<feature type="chain" id="PRO_5034041459" evidence="1">
    <location>
        <begin position="18"/>
        <end position="171"/>
    </location>
</feature>
<evidence type="ECO:0000313" key="2">
    <source>
        <dbReference type="Ensembl" id="ENSLLEP00000045915.1"/>
    </source>
</evidence>
<evidence type="ECO:0000256" key="1">
    <source>
        <dbReference type="SAM" id="SignalP"/>
    </source>
</evidence>
<dbReference type="Ensembl" id="ENSLLET00000047747.1">
    <property type="protein sequence ID" value="ENSLLEP00000045915.1"/>
    <property type="gene ID" value="ENSLLEG00000029133.1"/>
</dbReference>
<feature type="signal peptide" evidence="1">
    <location>
        <begin position="1"/>
        <end position="17"/>
    </location>
</feature>
<name>A0A8C5R0Y7_9ANUR</name>
<reference evidence="2" key="1">
    <citation type="submission" date="2025-08" db="UniProtKB">
        <authorList>
            <consortium name="Ensembl"/>
        </authorList>
    </citation>
    <scope>IDENTIFICATION</scope>
</reference>
<reference evidence="2" key="2">
    <citation type="submission" date="2025-09" db="UniProtKB">
        <authorList>
            <consortium name="Ensembl"/>
        </authorList>
    </citation>
    <scope>IDENTIFICATION</scope>
</reference>
<dbReference type="AlphaFoldDB" id="A0A8C5R0Y7"/>
<accession>A0A8C5R0Y7</accession>
<gene>
    <name evidence="2" type="primary">FAM237B</name>
</gene>
<keyword evidence="3" id="KW-1185">Reference proteome</keyword>
<organism evidence="2 3">
    <name type="scientific">Leptobrachium leishanense</name>
    <name type="common">Leishan spiny toad</name>
    <dbReference type="NCBI Taxonomy" id="445787"/>
    <lineage>
        <taxon>Eukaryota</taxon>
        <taxon>Metazoa</taxon>
        <taxon>Chordata</taxon>
        <taxon>Craniata</taxon>
        <taxon>Vertebrata</taxon>
        <taxon>Euteleostomi</taxon>
        <taxon>Amphibia</taxon>
        <taxon>Batrachia</taxon>
        <taxon>Anura</taxon>
        <taxon>Pelobatoidea</taxon>
        <taxon>Megophryidae</taxon>
        <taxon>Leptobrachium</taxon>
    </lineage>
</organism>
<dbReference type="InterPro" id="IPR040439">
    <property type="entry name" value="FAM237A/B"/>
</dbReference>
<sequence length="171" mass="19970">MHYCYMLYFLMKYFCLAGDTSFIPNIYVTQGMGATANSWYVQLTCILMITSVCARTFHHKELHGHPRSGSLGEIDHECWEASSRKLVEMKRLRVSDTIMGLWDFMIFLKESTNPKHNTLFDGLAQNFWDIYVDCVLSRSHGVGRRHLSSPNYLSKLHKPLRGNFRRDWLLV</sequence>
<dbReference type="GeneTree" id="ENSGT00390000015769"/>
<dbReference type="OrthoDB" id="9931800at2759"/>
<evidence type="ECO:0000313" key="3">
    <source>
        <dbReference type="Proteomes" id="UP000694569"/>
    </source>
</evidence>
<protein>
    <submittedName>
        <fullName evidence="2">Family with sequence similarity 237 member B</fullName>
    </submittedName>
</protein>
<dbReference type="PANTHER" id="PTHR36690:SF1">
    <property type="entry name" value="PROTEIN FAM237B"/>
    <property type="match status" value="1"/>
</dbReference>
<proteinExistence type="predicted"/>